<gene>
    <name evidence="2" type="ORF">UFOPK2925_01384</name>
</gene>
<feature type="compositionally biased region" description="Low complexity" evidence="1">
    <location>
        <begin position="107"/>
        <end position="116"/>
    </location>
</feature>
<dbReference type="AlphaFoldDB" id="A0A6J6WZR2"/>
<feature type="region of interest" description="Disordered" evidence="1">
    <location>
        <begin position="160"/>
        <end position="199"/>
    </location>
</feature>
<accession>A0A6J6WZR2</accession>
<dbReference type="EMBL" id="CAEZZU010000245">
    <property type="protein sequence ID" value="CAB4790132.1"/>
    <property type="molecule type" value="Genomic_DNA"/>
</dbReference>
<sequence length="199" mass="21730">MGFPCGQVAGSPKRIISFSSTSAEIACSQRAASLWTFSHSRPITSTSRRSARRCRRTTVVANARPLSVRRRLRSPINSVYPASTRRLTVSDTEGAETPRRSTRRARIGSTPSSSSSRIVSRYSSVVSCISAMGKQNPTGSGRWGNLHSPGATAKLCWHSHLESANPPTQDRSIEPSPDRFPRGSQWQSRSLSMKPHAGH</sequence>
<evidence type="ECO:0000313" key="2">
    <source>
        <dbReference type="EMBL" id="CAB4790132.1"/>
    </source>
</evidence>
<reference evidence="2" key="1">
    <citation type="submission" date="2020-05" db="EMBL/GenBank/DDBJ databases">
        <authorList>
            <person name="Chiriac C."/>
            <person name="Salcher M."/>
            <person name="Ghai R."/>
            <person name="Kavagutti S V."/>
        </authorList>
    </citation>
    <scope>NUCLEOTIDE SEQUENCE</scope>
</reference>
<evidence type="ECO:0000256" key="1">
    <source>
        <dbReference type="SAM" id="MobiDB-lite"/>
    </source>
</evidence>
<feature type="region of interest" description="Disordered" evidence="1">
    <location>
        <begin position="85"/>
        <end position="116"/>
    </location>
</feature>
<name>A0A6J6WZR2_9ZZZZ</name>
<proteinExistence type="predicted"/>
<organism evidence="2">
    <name type="scientific">freshwater metagenome</name>
    <dbReference type="NCBI Taxonomy" id="449393"/>
    <lineage>
        <taxon>unclassified sequences</taxon>
        <taxon>metagenomes</taxon>
        <taxon>ecological metagenomes</taxon>
    </lineage>
</organism>
<feature type="compositionally biased region" description="Basic and acidic residues" evidence="1">
    <location>
        <begin position="171"/>
        <end position="181"/>
    </location>
</feature>
<protein>
    <submittedName>
        <fullName evidence="2">Unannotated protein</fullName>
    </submittedName>
</protein>